<keyword evidence="2" id="KW-1133">Transmembrane helix</keyword>
<evidence type="ECO:0000256" key="2">
    <source>
        <dbReference type="SAM" id="Phobius"/>
    </source>
</evidence>
<feature type="region of interest" description="Disordered" evidence="1">
    <location>
        <begin position="1"/>
        <end position="103"/>
    </location>
</feature>
<sequence>MDMEDQQGSQNFREAGQTDQTQPQYGQRVEPAYGARADQYPGWNPYVFGKPDPEPDKSESGSPSGAGRQPSVGQGVPGYPTMNGQGNPGNGPRHVVNGIDLDDPAQNPSYGHWDPYAIISFVMALFLPVPLLSAVLGGISIYRTRVLHMKGFGLALAAIILNVLYTLGWLWMVVSGVSVDDLTRQMLQSAIPSLPGDSGGTVGTGGADGVSA</sequence>
<dbReference type="Proteomes" id="UP000028569">
    <property type="component" value="Chromosome"/>
</dbReference>
<accession>A0A087VUR6</accession>
<feature type="compositionally biased region" description="Polar residues" evidence="1">
    <location>
        <begin position="1"/>
        <end position="25"/>
    </location>
</feature>
<dbReference type="AlphaFoldDB" id="A0A087VUR6"/>
<name>A0A087VUR6_9BIFI</name>
<keyword evidence="2" id="KW-0472">Membrane</keyword>
<feature type="transmembrane region" description="Helical" evidence="2">
    <location>
        <begin position="116"/>
        <end position="139"/>
    </location>
</feature>
<gene>
    <name evidence="3" type="ORF">BINDI_0827</name>
</gene>
<proteinExistence type="predicted"/>
<dbReference type="HOGENOM" id="CLU_092707_0_0_11"/>
<evidence type="ECO:0008006" key="5">
    <source>
        <dbReference type="Google" id="ProtNLM"/>
    </source>
</evidence>
<keyword evidence="2" id="KW-0812">Transmembrane</keyword>
<dbReference type="EMBL" id="CP006018">
    <property type="protein sequence ID" value="AIC92097.1"/>
    <property type="molecule type" value="Genomic_DNA"/>
</dbReference>
<dbReference type="KEGG" id="bii:BINDI_0827"/>
<evidence type="ECO:0000313" key="4">
    <source>
        <dbReference type="Proteomes" id="UP000028569"/>
    </source>
</evidence>
<keyword evidence="4" id="KW-1185">Reference proteome</keyword>
<evidence type="ECO:0000256" key="1">
    <source>
        <dbReference type="SAM" id="MobiDB-lite"/>
    </source>
</evidence>
<evidence type="ECO:0000313" key="3">
    <source>
        <dbReference type="EMBL" id="AIC92097.1"/>
    </source>
</evidence>
<reference evidence="3 4" key="1">
    <citation type="journal article" date="2014" name="Appl. Environ. Microbiol.">
        <title>Genomic encyclopedia of type strains of the genus Bifidobacterium.</title>
        <authorList>
            <person name="Milani C."/>
            <person name="Lugli G.A."/>
            <person name="Duranti S."/>
            <person name="Turroni F."/>
            <person name="Bottacini F."/>
            <person name="Mangifesta M."/>
            <person name="Sanchez B."/>
            <person name="Viappiani A."/>
            <person name="Mancabelli L."/>
            <person name="Taminiau B."/>
            <person name="Delcenserie V."/>
            <person name="Barrangou R."/>
            <person name="Margolles A."/>
            <person name="van Sinderen D."/>
            <person name="Ventura M."/>
        </authorList>
    </citation>
    <scope>NUCLEOTIDE SEQUENCE [LARGE SCALE GENOMIC DNA]</scope>
    <source>
        <strain evidence="3 4">LMG 11587</strain>
    </source>
</reference>
<protein>
    <recommendedName>
        <fullName evidence="5">DUF4190 domain-containing protein</fullName>
    </recommendedName>
</protein>
<feature type="transmembrane region" description="Helical" evidence="2">
    <location>
        <begin position="151"/>
        <end position="172"/>
    </location>
</feature>
<organism evidence="3 4">
    <name type="scientific">Bifidobacterium [indicum] DSM 20214 = LMG 11587</name>
    <dbReference type="NCBI Taxonomy" id="1341694"/>
    <lineage>
        <taxon>Bacteria</taxon>
        <taxon>Bacillati</taxon>
        <taxon>Actinomycetota</taxon>
        <taxon>Actinomycetes</taxon>
        <taxon>Bifidobacteriales</taxon>
        <taxon>Bifidobacteriaceae</taxon>
        <taxon>Bifidobacterium</taxon>
    </lineage>
</organism>